<dbReference type="Gene3D" id="2.40.50.140">
    <property type="entry name" value="Nucleic acid-binding proteins"/>
    <property type="match status" value="1"/>
</dbReference>
<dbReference type="InterPro" id="IPR004364">
    <property type="entry name" value="Aa-tRNA-synt_II"/>
</dbReference>
<dbReference type="AlphaFoldDB" id="A4J0X1"/>
<keyword evidence="6 13" id="KW-0479">Metal-binding</keyword>
<dbReference type="InterPro" id="IPR004365">
    <property type="entry name" value="NA-bd_OB_tRNA"/>
</dbReference>
<evidence type="ECO:0000256" key="14">
    <source>
        <dbReference type="RuleBase" id="RU000336"/>
    </source>
</evidence>
<evidence type="ECO:0000256" key="5">
    <source>
        <dbReference type="ARBA" id="ARBA00022598"/>
    </source>
</evidence>
<dbReference type="FunFam" id="3.30.930.10:FF:000001">
    <property type="entry name" value="Lysine--tRNA ligase"/>
    <property type="match status" value="1"/>
</dbReference>
<dbReference type="FunFam" id="2.40.50.140:FF:000024">
    <property type="entry name" value="Lysine--tRNA ligase"/>
    <property type="match status" value="1"/>
</dbReference>
<dbReference type="PRINTS" id="PR00982">
    <property type="entry name" value="TRNASYNTHLYS"/>
</dbReference>
<evidence type="ECO:0000256" key="8">
    <source>
        <dbReference type="ARBA" id="ARBA00022840"/>
    </source>
</evidence>
<keyword evidence="5 13" id="KW-0436">Ligase</keyword>
<evidence type="ECO:0000313" key="18">
    <source>
        <dbReference type="Proteomes" id="UP000001556"/>
    </source>
</evidence>
<dbReference type="GO" id="GO:0140096">
    <property type="term" value="F:catalytic activity, acting on a protein"/>
    <property type="evidence" value="ECO:0007669"/>
    <property type="project" value="UniProtKB-ARBA"/>
</dbReference>
<dbReference type="GO" id="GO:0005524">
    <property type="term" value="F:ATP binding"/>
    <property type="evidence" value="ECO:0007669"/>
    <property type="project" value="UniProtKB-UniRule"/>
</dbReference>
<dbReference type="GO" id="GO:0005829">
    <property type="term" value="C:cytosol"/>
    <property type="evidence" value="ECO:0007669"/>
    <property type="project" value="TreeGrafter"/>
</dbReference>
<dbReference type="GO" id="GO:0016740">
    <property type="term" value="F:transferase activity"/>
    <property type="evidence" value="ECO:0007669"/>
    <property type="project" value="UniProtKB-ARBA"/>
</dbReference>
<comment type="similarity">
    <text evidence="2 13">Belongs to the class-II aminoacyl-tRNA synthetase family.</text>
</comment>
<dbReference type="Gene3D" id="3.30.930.10">
    <property type="entry name" value="Bira Bifunctional Protein, Domain 2"/>
    <property type="match status" value="1"/>
</dbReference>
<evidence type="ECO:0000256" key="4">
    <source>
        <dbReference type="ARBA" id="ARBA00022490"/>
    </source>
</evidence>
<feature type="binding site" evidence="13">
    <location>
        <position position="426"/>
    </location>
    <ligand>
        <name>Mg(2+)</name>
        <dbReference type="ChEBI" id="CHEBI:18420"/>
        <label>2</label>
    </ligand>
</feature>
<keyword evidence="4 13" id="KW-0963">Cytoplasm</keyword>
<evidence type="ECO:0000256" key="3">
    <source>
        <dbReference type="ARBA" id="ARBA00011738"/>
    </source>
</evidence>
<evidence type="ECO:0000259" key="16">
    <source>
        <dbReference type="PROSITE" id="PS50862"/>
    </source>
</evidence>
<evidence type="ECO:0000256" key="2">
    <source>
        <dbReference type="ARBA" id="ARBA00008226"/>
    </source>
</evidence>
<keyword evidence="11 13" id="KW-0030">Aminoacyl-tRNA synthetase</keyword>
<dbReference type="PIRSF" id="PIRSF039101">
    <property type="entry name" value="LysRS2"/>
    <property type="match status" value="1"/>
</dbReference>
<dbReference type="Proteomes" id="UP000001556">
    <property type="component" value="Chromosome"/>
</dbReference>
<dbReference type="PANTHER" id="PTHR42918:SF15">
    <property type="entry name" value="LYSINE--TRNA LIGASE, CHLOROPLASTIC_MITOCHONDRIAL"/>
    <property type="match status" value="1"/>
</dbReference>
<evidence type="ECO:0000256" key="9">
    <source>
        <dbReference type="ARBA" id="ARBA00022842"/>
    </source>
</evidence>
<evidence type="ECO:0000256" key="13">
    <source>
        <dbReference type="HAMAP-Rule" id="MF_00252"/>
    </source>
</evidence>
<dbReference type="EC" id="6.1.1.6" evidence="13"/>
<evidence type="ECO:0000256" key="10">
    <source>
        <dbReference type="ARBA" id="ARBA00022917"/>
    </source>
</evidence>
<dbReference type="CDD" id="cd00775">
    <property type="entry name" value="LysRS_core"/>
    <property type="match status" value="1"/>
</dbReference>
<dbReference type="SUPFAM" id="SSF50249">
    <property type="entry name" value="Nucleic acid-binding proteins"/>
    <property type="match status" value="1"/>
</dbReference>
<evidence type="ECO:0000256" key="12">
    <source>
        <dbReference type="ARBA" id="ARBA00048573"/>
    </source>
</evidence>
<evidence type="ECO:0000256" key="15">
    <source>
        <dbReference type="SAM" id="MobiDB-lite"/>
    </source>
</evidence>
<dbReference type="GO" id="GO:0000287">
    <property type="term" value="F:magnesium ion binding"/>
    <property type="evidence" value="ECO:0007669"/>
    <property type="project" value="UniProtKB-UniRule"/>
</dbReference>
<evidence type="ECO:0000313" key="17">
    <source>
        <dbReference type="EMBL" id="ABO48724.1"/>
    </source>
</evidence>
<evidence type="ECO:0000256" key="6">
    <source>
        <dbReference type="ARBA" id="ARBA00022723"/>
    </source>
</evidence>
<name>A4J0X1_DESRM</name>
<protein>
    <recommendedName>
        <fullName evidence="13">Lysine--tRNA ligase</fullName>
        <ecNumber evidence="13">6.1.1.6</ecNumber>
    </recommendedName>
    <alternativeName>
        <fullName evidence="13">Lysyl-tRNA synthetase</fullName>
        <shortName evidence="13">LysRS</shortName>
    </alternativeName>
</protein>
<comment type="cofactor">
    <cofactor evidence="13 14">
        <name>Mg(2+)</name>
        <dbReference type="ChEBI" id="CHEBI:18420"/>
    </cofactor>
    <text evidence="13 14">Binds 3 Mg(2+) ions per subunit.</text>
</comment>
<organism evidence="17 18">
    <name type="scientific">Desulforamulus reducens (strain ATCC BAA-1160 / DSM 100696 / MI-1)</name>
    <name type="common">Desulfotomaculum reducens</name>
    <dbReference type="NCBI Taxonomy" id="349161"/>
    <lineage>
        <taxon>Bacteria</taxon>
        <taxon>Bacillati</taxon>
        <taxon>Bacillota</taxon>
        <taxon>Clostridia</taxon>
        <taxon>Eubacteriales</taxon>
        <taxon>Peptococcaceae</taxon>
        <taxon>Desulforamulus</taxon>
    </lineage>
</organism>
<keyword evidence="10 13" id="KW-0648">Protein biosynthesis</keyword>
<dbReference type="KEGG" id="drm:Dred_0175"/>
<evidence type="ECO:0000256" key="1">
    <source>
        <dbReference type="ARBA" id="ARBA00004496"/>
    </source>
</evidence>
<dbReference type="NCBIfam" id="TIGR00499">
    <property type="entry name" value="lysS_bact"/>
    <property type="match status" value="1"/>
</dbReference>
<dbReference type="EMBL" id="CP000612">
    <property type="protein sequence ID" value="ABO48724.1"/>
    <property type="molecule type" value="Genomic_DNA"/>
</dbReference>
<dbReference type="HAMAP" id="MF_00252">
    <property type="entry name" value="Lys_tRNA_synth_class2"/>
    <property type="match status" value="1"/>
</dbReference>
<evidence type="ECO:0000256" key="11">
    <source>
        <dbReference type="ARBA" id="ARBA00023146"/>
    </source>
</evidence>
<dbReference type="InterPro" id="IPR002313">
    <property type="entry name" value="Lys-tRNA-ligase_II"/>
</dbReference>
<accession>A4J0X1</accession>
<comment type="catalytic activity">
    <reaction evidence="12 13 14">
        <text>tRNA(Lys) + L-lysine + ATP = L-lysyl-tRNA(Lys) + AMP + diphosphate</text>
        <dbReference type="Rhea" id="RHEA:20792"/>
        <dbReference type="Rhea" id="RHEA-COMP:9696"/>
        <dbReference type="Rhea" id="RHEA-COMP:9697"/>
        <dbReference type="ChEBI" id="CHEBI:30616"/>
        <dbReference type="ChEBI" id="CHEBI:32551"/>
        <dbReference type="ChEBI" id="CHEBI:33019"/>
        <dbReference type="ChEBI" id="CHEBI:78442"/>
        <dbReference type="ChEBI" id="CHEBI:78529"/>
        <dbReference type="ChEBI" id="CHEBI:456215"/>
        <dbReference type="EC" id="6.1.1.6"/>
    </reaction>
</comment>
<dbReference type="HOGENOM" id="CLU_008255_6_0_9"/>
<evidence type="ECO:0000256" key="7">
    <source>
        <dbReference type="ARBA" id="ARBA00022741"/>
    </source>
</evidence>
<dbReference type="InterPro" id="IPR018149">
    <property type="entry name" value="Lys-tRNA-synth_II_C"/>
</dbReference>
<dbReference type="Pfam" id="PF00152">
    <property type="entry name" value="tRNA-synt_2"/>
    <property type="match status" value="1"/>
</dbReference>
<dbReference type="InterPro" id="IPR045864">
    <property type="entry name" value="aa-tRNA-synth_II/BPL/LPL"/>
</dbReference>
<comment type="subunit">
    <text evidence="3 13">Homodimer.</text>
</comment>
<gene>
    <name evidence="13" type="primary">lysS</name>
    <name evidence="17" type="ordered locus">Dred_0175</name>
</gene>
<dbReference type="PROSITE" id="PS50862">
    <property type="entry name" value="AA_TRNA_LIGASE_II"/>
    <property type="match status" value="1"/>
</dbReference>
<feature type="binding site" evidence="13">
    <location>
        <position position="419"/>
    </location>
    <ligand>
        <name>Mg(2+)</name>
        <dbReference type="ChEBI" id="CHEBI:18420"/>
        <label>1</label>
    </ligand>
</feature>
<comment type="subcellular location">
    <subcellularLocation>
        <location evidence="1 13">Cytoplasm</location>
    </subcellularLocation>
</comment>
<dbReference type="InterPro" id="IPR006195">
    <property type="entry name" value="aa-tRNA-synth_II"/>
</dbReference>
<dbReference type="NCBIfam" id="NF001756">
    <property type="entry name" value="PRK00484.1"/>
    <property type="match status" value="1"/>
</dbReference>
<proteinExistence type="inferred from homology"/>
<feature type="region of interest" description="Disordered" evidence="15">
    <location>
        <begin position="1"/>
        <end position="21"/>
    </location>
</feature>
<dbReference type="PANTHER" id="PTHR42918">
    <property type="entry name" value="LYSYL-TRNA SYNTHETASE"/>
    <property type="match status" value="1"/>
</dbReference>
<dbReference type="GO" id="GO:0004824">
    <property type="term" value="F:lysine-tRNA ligase activity"/>
    <property type="evidence" value="ECO:0007669"/>
    <property type="project" value="UniProtKB-UniRule"/>
</dbReference>
<keyword evidence="18" id="KW-1185">Reference proteome</keyword>
<dbReference type="InterPro" id="IPR044136">
    <property type="entry name" value="Lys-tRNA-ligase_II_N"/>
</dbReference>
<keyword evidence="8 13" id="KW-0067">ATP-binding</keyword>
<dbReference type="eggNOG" id="COG1190">
    <property type="taxonomic scope" value="Bacteria"/>
</dbReference>
<dbReference type="GO" id="GO:0006430">
    <property type="term" value="P:lysyl-tRNA aminoacylation"/>
    <property type="evidence" value="ECO:0007669"/>
    <property type="project" value="UniProtKB-UniRule"/>
</dbReference>
<dbReference type="STRING" id="349161.Dred_0175"/>
<dbReference type="Pfam" id="PF01336">
    <property type="entry name" value="tRNA_anti-codon"/>
    <property type="match status" value="1"/>
</dbReference>
<dbReference type="RefSeq" id="WP_011876565.1">
    <property type="nucleotide sequence ID" value="NC_009253.1"/>
</dbReference>
<dbReference type="CDD" id="cd04322">
    <property type="entry name" value="LysRS_N"/>
    <property type="match status" value="1"/>
</dbReference>
<feature type="domain" description="Aminoacyl-transfer RNA synthetases class-II family profile" evidence="16">
    <location>
        <begin position="192"/>
        <end position="507"/>
    </location>
</feature>
<dbReference type="InterPro" id="IPR012340">
    <property type="entry name" value="NA-bd_OB-fold"/>
</dbReference>
<dbReference type="SUPFAM" id="SSF55681">
    <property type="entry name" value="Class II aaRS and biotin synthetases"/>
    <property type="match status" value="1"/>
</dbReference>
<reference evidence="17 18" key="1">
    <citation type="submission" date="2007-03" db="EMBL/GenBank/DDBJ databases">
        <title>Complete sequence of Desulfotomaculum reducens MI-1.</title>
        <authorList>
            <consortium name="US DOE Joint Genome Institute"/>
            <person name="Copeland A."/>
            <person name="Lucas S."/>
            <person name="Lapidus A."/>
            <person name="Barry K."/>
            <person name="Detter J.C."/>
            <person name="Glavina del Rio T."/>
            <person name="Hammon N."/>
            <person name="Israni S."/>
            <person name="Dalin E."/>
            <person name="Tice H."/>
            <person name="Pitluck S."/>
            <person name="Sims D."/>
            <person name="Brettin T."/>
            <person name="Bruce D."/>
            <person name="Han C."/>
            <person name="Tapia R."/>
            <person name="Schmutz J."/>
            <person name="Larimer F."/>
            <person name="Land M."/>
            <person name="Hauser L."/>
            <person name="Kyrpides N."/>
            <person name="Kim E."/>
            <person name="Tebo B.M."/>
            <person name="Richardson P."/>
        </authorList>
    </citation>
    <scope>NUCLEOTIDE SEQUENCE [LARGE SCALE GENOMIC DNA]</scope>
    <source>
        <strain evidence="17 18">MI-1</strain>
    </source>
</reference>
<dbReference type="InterPro" id="IPR034762">
    <property type="entry name" value="Lys-tRNA-ligase_II_bac/euk"/>
</dbReference>
<feature type="binding site" evidence="13">
    <location>
        <position position="426"/>
    </location>
    <ligand>
        <name>Mg(2+)</name>
        <dbReference type="ChEBI" id="CHEBI:18420"/>
        <label>1</label>
    </ligand>
</feature>
<keyword evidence="9 13" id="KW-0460">Magnesium</keyword>
<keyword evidence="7 13" id="KW-0547">Nucleotide-binding</keyword>
<dbReference type="OrthoDB" id="9802326at2"/>
<feature type="compositionally biased region" description="Polar residues" evidence="15">
    <location>
        <begin position="1"/>
        <end position="16"/>
    </location>
</feature>
<sequence length="510" mass="58466">MTDVNENNLVQPSSETPDAGQTMLEDLNELMKVRREKLQELINQGIQPFGEKFEVTHYTFDITERFEEMEGQTVTIAGRITAKRVMGKASFANIQDSRGNIQVYARLNDLGAEEYARLEKLDIGDIIGCYGKVFRTRKGEITVHIDSYKLLSKSLRPLPEKWHGLKDVDLRYRQRYVDLIVNPEVKQTFITRSRVVRGIRNYLDQRGFLEVETPMMHPIAGGASARPFITHHNTLDMNLYMRIAPELYLKRLLVGGFDKVYEINRNFRNEGISTRHNPEFTTIELYQAYADYNDMMDLTEDLISQVAQDVLGTTMVEYEGVEISLAKPWRRVPMLEIVKEHSGLDFSQLKDAKEAFEAAKGLGLDVEPSASWGDILNTVFEEKVEDKLIQPTFVIDYPVDISPLAKRQQENPELTYRFELFIYGRELANAFSELNDPIDQKGRFMSQVEKRNAGDEEAQMYDEDFIQALEYGMPPAGGLGIGIDRLVMLLTNSSSIRDVILFPLMRPKES</sequence>
<dbReference type="GO" id="GO:0000049">
    <property type="term" value="F:tRNA binding"/>
    <property type="evidence" value="ECO:0007669"/>
    <property type="project" value="TreeGrafter"/>
</dbReference>